<organism evidence="1 2">
    <name type="scientific">Pelomonas parva</name>
    <dbReference type="NCBI Taxonomy" id="3299032"/>
    <lineage>
        <taxon>Bacteria</taxon>
        <taxon>Pseudomonadati</taxon>
        <taxon>Pseudomonadota</taxon>
        <taxon>Betaproteobacteria</taxon>
        <taxon>Burkholderiales</taxon>
        <taxon>Sphaerotilaceae</taxon>
        <taxon>Roseateles</taxon>
    </lineage>
</organism>
<protein>
    <submittedName>
        <fullName evidence="1">TraB/GumN family protein</fullName>
    </submittedName>
</protein>
<keyword evidence="2" id="KW-1185">Reference proteome</keyword>
<name>A0ABW7F802_9BURK</name>
<sequence length="252" mass="28098">MLINLLNSKVSILPSFHRLTAGYVLDKSIIDTIDQADRVIFERDLDQALRSPSLTSLQFSATPPSKLPPNLQKVWTGPAVGLVMADLLKYTIADIAAHIDSAIDRSTFLIFNKDGVDEQLWRRVDPTKRGWLQGSAELIQAMTLYPDDEQLADLAYSCDVTQRAKDFRDELSAWQGKDPGRLGSLMDQIYQRTPVRAQEMLLKRNQVMLQAVLRSAADPEQATVFVIGAAHVVGAQGLLHDLNARGQKYQIL</sequence>
<dbReference type="EMBL" id="JBIGHV010000009">
    <property type="protein sequence ID" value="MFG6432738.1"/>
    <property type="molecule type" value="Genomic_DNA"/>
</dbReference>
<dbReference type="InterPro" id="IPR002816">
    <property type="entry name" value="TraB/PrgY/GumN_fam"/>
</dbReference>
<reference evidence="1 2" key="1">
    <citation type="submission" date="2024-08" db="EMBL/GenBank/DDBJ databases">
        <authorList>
            <person name="Lu H."/>
        </authorList>
    </citation>
    <scope>NUCLEOTIDE SEQUENCE [LARGE SCALE GENOMIC DNA]</scope>
    <source>
        <strain evidence="1 2">LYH14W</strain>
    </source>
</reference>
<dbReference type="Proteomes" id="UP001606210">
    <property type="component" value="Unassembled WGS sequence"/>
</dbReference>
<evidence type="ECO:0000313" key="2">
    <source>
        <dbReference type="Proteomes" id="UP001606210"/>
    </source>
</evidence>
<accession>A0ABW7F802</accession>
<comment type="caution">
    <text evidence="1">The sequence shown here is derived from an EMBL/GenBank/DDBJ whole genome shotgun (WGS) entry which is preliminary data.</text>
</comment>
<proteinExistence type="predicted"/>
<gene>
    <name evidence="1" type="ORF">ACG00Y_22680</name>
</gene>
<evidence type="ECO:0000313" key="1">
    <source>
        <dbReference type="EMBL" id="MFG6432738.1"/>
    </source>
</evidence>
<dbReference type="Pfam" id="PF01963">
    <property type="entry name" value="TraB_PrgY_gumN"/>
    <property type="match status" value="1"/>
</dbReference>
<dbReference type="RefSeq" id="WP_394482837.1">
    <property type="nucleotide sequence ID" value="NZ_JBIGHV010000009.1"/>
</dbReference>